<feature type="modified residue" description="N6-(pyridoxal phosphate)lysine" evidence="4">
    <location>
        <position position="112"/>
    </location>
</feature>
<feature type="domain" description="Tryptophan synthase beta chain-like PALP" evidence="5">
    <location>
        <begin position="91"/>
        <end position="387"/>
    </location>
</feature>
<organism evidence="6 7">
    <name type="scientific">Halobacillus shinanisalinarum</name>
    <dbReference type="NCBI Taxonomy" id="2932258"/>
    <lineage>
        <taxon>Bacteria</taxon>
        <taxon>Bacillati</taxon>
        <taxon>Bacillota</taxon>
        <taxon>Bacilli</taxon>
        <taxon>Bacillales</taxon>
        <taxon>Bacillaceae</taxon>
        <taxon>Halobacillus</taxon>
    </lineage>
</organism>
<evidence type="ECO:0000313" key="7">
    <source>
        <dbReference type="Proteomes" id="UP000831880"/>
    </source>
</evidence>
<keyword evidence="7" id="KW-1185">Reference proteome</keyword>
<dbReference type="SUPFAM" id="SSF53686">
    <property type="entry name" value="Tryptophan synthase beta subunit-like PLP-dependent enzymes"/>
    <property type="match status" value="1"/>
</dbReference>
<dbReference type="PANTHER" id="PTHR48078">
    <property type="entry name" value="THREONINE DEHYDRATASE, MITOCHONDRIAL-RELATED"/>
    <property type="match status" value="1"/>
</dbReference>
<dbReference type="InterPro" id="IPR036052">
    <property type="entry name" value="TrpB-like_PALP_sf"/>
</dbReference>
<dbReference type="NCBIfam" id="TIGR02035">
    <property type="entry name" value="D_Ser_am_lyase"/>
    <property type="match status" value="1"/>
</dbReference>
<evidence type="ECO:0000256" key="2">
    <source>
        <dbReference type="ARBA" id="ARBA00022898"/>
    </source>
</evidence>
<dbReference type="HAMAP" id="MF_01030">
    <property type="entry name" value="D_Ser_dehydrat"/>
    <property type="match status" value="1"/>
</dbReference>
<dbReference type="InterPro" id="IPR001926">
    <property type="entry name" value="TrpB-like_PALP"/>
</dbReference>
<accession>A0ABY4H582</accession>
<comment type="similarity">
    <text evidence="4">Belongs to the serine/threonine dehydratase family. DsdA subfamily.</text>
</comment>
<keyword evidence="3 4" id="KW-0456">Lyase</keyword>
<evidence type="ECO:0000259" key="5">
    <source>
        <dbReference type="Pfam" id="PF00291"/>
    </source>
</evidence>
<dbReference type="EC" id="4.3.1.18" evidence="4"/>
<comment type="catalytic activity">
    <reaction evidence="4">
        <text>D-serine = pyruvate + NH4(+)</text>
        <dbReference type="Rhea" id="RHEA:13977"/>
        <dbReference type="ChEBI" id="CHEBI:15361"/>
        <dbReference type="ChEBI" id="CHEBI:28938"/>
        <dbReference type="ChEBI" id="CHEBI:35247"/>
        <dbReference type="EC" id="4.3.1.18"/>
    </reaction>
</comment>
<dbReference type="RefSeq" id="WP_244755483.1">
    <property type="nucleotide sequence ID" value="NZ_CP095074.1"/>
</dbReference>
<dbReference type="InterPro" id="IPR050147">
    <property type="entry name" value="Ser/Thr_Dehydratase"/>
</dbReference>
<dbReference type="GO" id="GO:0008721">
    <property type="term" value="F:D-serine ammonia-lyase activity"/>
    <property type="evidence" value="ECO:0007669"/>
    <property type="project" value="UniProtKB-EC"/>
</dbReference>
<proteinExistence type="inferred from homology"/>
<keyword evidence="2 4" id="KW-0663">Pyridoxal phosphate</keyword>
<evidence type="ECO:0000313" key="6">
    <source>
        <dbReference type="EMBL" id="UOQ95620.1"/>
    </source>
</evidence>
<reference evidence="6 7" key="1">
    <citation type="submission" date="2022-04" db="EMBL/GenBank/DDBJ databases">
        <title>Halobacillus sp. isolated from saltern.</title>
        <authorList>
            <person name="Won M."/>
            <person name="Lee C.-M."/>
            <person name="Woen H.-Y."/>
            <person name="Kwon S.-W."/>
        </authorList>
    </citation>
    <scope>NUCLEOTIDE SEQUENCE [LARGE SCALE GENOMIC DNA]</scope>
    <source>
        <strain evidence="6 7">SSTM10-2</strain>
    </source>
</reference>
<evidence type="ECO:0000256" key="3">
    <source>
        <dbReference type="ARBA" id="ARBA00023239"/>
    </source>
</evidence>
<evidence type="ECO:0000256" key="4">
    <source>
        <dbReference type="HAMAP-Rule" id="MF_01030"/>
    </source>
</evidence>
<dbReference type="EMBL" id="CP095074">
    <property type="protein sequence ID" value="UOQ95620.1"/>
    <property type="molecule type" value="Genomic_DNA"/>
</dbReference>
<evidence type="ECO:0000256" key="1">
    <source>
        <dbReference type="ARBA" id="ARBA00001933"/>
    </source>
</evidence>
<protein>
    <recommendedName>
        <fullName evidence="4">Probable D-serine dehydratase</fullName>
        <ecNumber evidence="4">4.3.1.18</ecNumber>
    </recommendedName>
    <alternativeName>
        <fullName evidence="4">D-serine deaminase</fullName>
        <shortName evidence="4">DSD</shortName>
    </alternativeName>
</protein>
<comment type="cofactor">
    <cofactor evidence="1 4">
        <name>pyridoxal 5'-phosphate</name>
        <dbReference type="ChEBI" id="CHEBI:597326"/>
    </cofactor>
</comment>
<dbReference type="InterPro" id="IPR011780">
    <property type="entry name" value="D_Ser_am_lyase"/>
</dbReference>
<dbReference type="PANTHER" id="PTHR48078:SF9">
    <property type="entry name" value="D-SERINE DEHYDRATASE"/>
    <property type="match status" value="1"/>
</dbReference>
<dbReference type="Gene3D" id="3.40.50.1100">
    <property type="match status" value="2"/>
</dbReference>
<gene>
    <name evidence="4" type="primary">dsdA</name>
    <name evidence="6" type="ORF">MUO14_06230</name>
</gene>
<dbReference type="NCBIfam" id="NF002823">
    <property type="entry name" value="PRK02991.1"/>
    <property type="match status" value="1"/>
</dbReference>
<sequence>MKDWVNEFPLLTNVTSLESVFWTNSNYKEMKRVPSLPVNEEDMFEAERLWERFAPFLAKAFPETEMAGGVIESPLKEIPKMKDLIQTYYNKTFEGHLYLKCDNELPIAGSIKARGGVYEVLSYAEKLALENDMISKGDNYQAFLDPTFKQFFNQYTIGVGSTGNLALSIGTISAKLGFNVEVHMSADAKQWKKDLLRVRGANVYEYEGDFSEAITNGRTNTTQDPKGYFVDDEDSKDLFLGYSVAALRLKNQLAKDNISVDQDHPLFVYLPCGVGGSPGGITFGLKQVFGDNVHCIFVEPTHSPSVLLGMMTGENEKISVQDFGIDNRTEADGLAVGRPSRFATEISSHLVSGIYTIEDEELYKLLALLADSENIHVEPSAAAGLLGPMVVQNTSYIGEHDLQTKMSQATHISWATGGALVPETDMEASYQKGKSLLERDK</sequence>
<dbReference type="Pfam" id="PF00291">
    <property type="entry name" value="PALP"/>
    <property type="match status" value="1"/>
</dbReference>
<dbReference type="Proteomes" id="UP000831880">
    <property type="component" value="Chromosome"/>
</dbReference>
<name>A0ABY4H582_9BACI</name>